<comment type="caution">
    <text evidence="1">The sequence shown here is derived from an EMBL/GenBank/DDBJ whole genome shotgun (WGS) entry which is preliminary data.</text>
</comment>
<gene>
    <name evidence="1" type="ORF">DW856_19150</name>
</gene>
<accession>A0A413YT63</accession>
<dbReference type="EMBL" id="QSHO01000029">
    <property type="protein sequence ID" value="RHC12255.1"/>
    <property type="molecule type" value="Genomic_DNA"/>
</dbReference>
<reference evidence="1 2" key="1">
    <citation type="submission" date="2018-08" db="EMBL/GenBank/DDBJ databases">
        <title>A genome reference for cultivated species of the human gut microbiota.</title>
        <authorList>
            <person name="Zou Y."/>
            <person name="Xue W."/>
            <person name="Luo G."/>
        </authorList>
    </citation>
    <scope>NUCLEOTIDE SEQUENCE [LARGE SCALE GENOMIC DNA]</scope>
    <source>
        <strain evidence="1 2">AM37-1AC</strain>
    </source>
</reference>
<name>A0A413YT63_9FIRM</name>
<sequence>MISDEKAQEKLDETTNMLNMINKIELYSLLMKIKYSDNREKIIDETLKVTRFLLTNVMDVKEESLNEIDECFSK</sequence>
<organism evidence="1 2">
    <name type="scientific">Roseburia intestinalis</name>
    <dbReference type="NCBI Taxonomy" id="166486"/>
    <lineage>
        <taxon>Bacteria</taxon>
        <taxon>Bacillati</taxon>
        <taxon>Bacillota</taxon>
        <taxon>Clostridia</taxon>
        <taxon>Lachnospirales</taxon>
        <taxon>Lachnospiraceae</taxon>
        <taxon>Roseburia</taxon>
    </lineage>
</organism>
<dbReference type="RefSeq" id="WP_118599522.1">
    <property type="nucleotide sequence ID" value="NZ_QSHO01000029.1"/>
</dbReference>
<evidence type="ECO:0000313" key="1">
    <source>
        <dbReference type="EMBL" id="RHC12255.1"/>
    </source>
</evidence>
<proteinExistence type="predicted"/>
<dbReference type="AlphaFoldDB" id="A0A413YT63"/>
<dbReference type="Proteomes" id="UP000283513">
    <property type="component" value="Unassembled WGS sequence"/>
</dbReference>
<protein>
    <submittedName>
        <fullName evidence="1">Uncharacterized protein</fullName>
    </submittedName>
</protein>
<evidence type="ECO:0000313" key="2">
    <source>
        <dbReference type="Proteomes" id="UP000283513"/>
    </source>
</evidence>